<keyword evidence="7 8" id="KW-0802">TPR repeat</keyword>
<dbReference type="PANTHER" id="PTHR44998:SF1">
    <property type="entry name" value="UDP-N-ACETYLGLUCOSAMINE--PEPTIDE N-ACETYLGLUCOSAMINYLTRANSFERASE 110 KDA SUBUNIT"/>
    <property type="match status" value="1"/>
</dbReference>
<comment type="similarity">
    <text evidence="2">Belongs to the glycosyltransferase 41 family. O-GlcNAc transferase subfamily.</text>
</comment>
<dbReference type="PROSITE" id="PS50293">
    <property type="entry name" value="TPR_REGION"/>
    <property type="match status" value="1"/>
</dbReference>
<evidence type="ECO:0000256" key="6">
    <source>
        <dbReference type="ARBA" id="ARBA00022737"/>
    </source>
</evidence>
<keyword evidence="5" id="KW-0808">Transferase</keyword>
<feature type="repeat" description="TPR" evidence="8">
    <location>
        <begin position="80"/>
        <end position="113"/>
    </location>
</feature>
<dbReference type="InterPro" id="IPR019734">
    <property type="entry name" value="TPR_rpt"/>
</dbReference>
<feature type="repeat" description="TPR" evidence="8">
    <location>
        <begin position="178"/>
        <end position="211"/>
    </location>
</feature>
<dbReference type="EMBL" id="JAJTWU010000003">
    <property type="protein sequence ID" value="MCE4554844.1"/>
    <property type="molecule type" value="Genomic_DNA"/>
</dbReference>
<keyword evidence="6" id="KW-0677">Repeat</keyword>
<dbReference type="Gene3D" id="3.40.50.11380">
    <property type="match status" value="1"/>
</dbReference>
<dbReference type="PANTHER" id="PTHR44998">
    <property type="match status" value="1"/>
</dbReference>
<reference evidence="10 11" key="1">
    <citation type="submission" date="2021-12" db="EMBL/GenBank/DDBJ databases">
        <title>Genome seq of P8.</title>
        <authorList>
            <person name="Seo T."/>
        </authorList>
    </citation>
    <scope>NUCLEOTIDE SEQUENCE [LARGE SCALE GENOMIC DNA]</scope>
    <source>
        <strain evidence="10 11">P8</strain>
    </source>
</reference>
<organism evidence="10 11">
    <name type="scientific">Pelomonas cellulosilytica</name>
    <dbReference type="NCBI Taxonomy" id="2906762"/>
    <lineage>
        <taxon>Bacteria</taxon>
        <taxon>Pseudomonadati</taxon>
        <taxon>Pseudomonadota</taxon>
        <taxon>Betaproteobacteria</taxon>
        <taxon>Burkholderiales</taxon>
        <taxon>Sphaerotilaceae</taxon>
        <taxon>Roseateles</taxon>
    </lineage>
</organism>
<evidence type="ECO:0000256" key="7">
    <source>
        <dbReference type="ARBA" id="ARBA00022803"/>
    </source>
</evidence>
<dbReference type="EC" id="2.4.1.255" evidence="3"/>
<protein>
    <recommendedName>
        <fullName evidence="3">protein O-GlcNAc transferase</fullName>
        <ecNumber evidence="3">2.4.1.255</ecNumber>
    </recommendedName>
</protein>
<evidence type="ECO:0000256" key="1">
    <source>
        <dbReference type="ARBA" id="ARBA00004922"/>
    </source>
</evidence>
<evidence type="ECO:0000313" key="10">
    <source>
        <dbReference type="EMBL" id="MCE4554844.1"/>
    </source>
</evidence>
<dbReference type="InterPro" id="IPR029489">
    <property type="entry name" value="OGT/SEC/SPY_C"/>
</dbReference>
<dbReference type="Pfam" id="PF13414">
    <property type="entry name" value="TPR_11"/>
    <property type="match status" value="1"/>
</dbReference>
<dbReference type="Pfam" id="PF00515">
    <property type="entry name" value="TPR_1"/>
    <property type="match status" value="1"/>
</dbReference>
<feature type="domain" description="O-GlcNAc transferase C-terminal" evidence="9">
    <location>
        <begin position="486"/>
        <end position="669"/>
    </location>
</feature>
<feature type="domain" description="O-GlcNAc transferase C-terminal" evidence="9">
    <location>
        <begin position="321"/>
        <end position="470"/>
    </location>
</feature>
<evidence type="ECO:0000256" key="5">
    <source>
        <dbReference type="ARBA" id="ARBA00022679"/>
    </source>
</evidence>
<evidence type="ECO:0000256" key="4">
    <source>
        <dbReference type="ARBA" id="ARBA00022676"/>
    </source>
</evidence>
<comment type="pathway">
    <text evidence="1">Protein modification; protein glycosylation.</text>
</comment>
<dbReference type="SUPFAM" id="SSF48452">
    <property type="entry name" value="TPR-like"/>
    <property type="match status" value="2"/>
</dbReference>
<comment type="caution">
    <text evidence="10">The sequence shown here is derived from an EMBL/GenBank/DDBJ whole genome shotgun (WGS) entry which is preliminary data.</text>
</comment>
<feature type="repeat" description="TPR" evidence="8">
    <location>
        <begin position="114"/>
        <end position="147"/>
    </location>
</feature>
<dbReference type="SMART" id="SM00028">
    <property type="entry name" value="TPR"/>
    <property type="match status" value="6"/>
</dbReference>
<proteinExistence type="inferred from homology"/>
<evidence type="ECO:0000259" key="9">
    <source>
        <dbReference type="Pfam" id="PF13844"/>
    </source>
</evidence>
<dbReference type="Gene3D" id="1.25.40.10">
    <property type="entry name" value="Tetratricopeptide repeat domain"/>
    <property type="match status" value="3"/>
</dbReference>
<dbReference type="Proteomes" id="UP001200741">
    <property type="component" value="Unassembled WGS sequence"/>
</dbReference>
<accession>A0ABS8XQ08</accession>
<evidence type="ECO:0000313" key="11">
    <source>
        <dbReference type="Proteomes" id="UP001200741"/>
    </source>
</evidence>
<dbReference type="Gene3D" id="3.40.50.2000">
    <property type="entry name" value="Glycogen Phosphorylase B"/>
    <property type="match status" value="1"/>
</dbReference>
<name>A0ABS8XQ08_9BURK</name>
<evidence type="ECO:0000256" key="3">
    <source>
        <dbReference type="ARBA" id="ARBA00011970"/>
    </source>
</evidence>
<dbReference type="SUPFAM" id="SSF53756">
    <property type="entry name" value="UDP-Glycosyltransferase/glycogen phosphorylase"/>
    <property type="match status" value="1"/>
</dbReference>
<keyword evidence="11" id="KW-1185">Reference proteome</keyword>
<sequence>MSARSARAKLGAAPQLQRAQALLAAGQGNEAAQLLSQLVNQFPAEPEPWLTLGNLLAGAGQWATAERCYAARCRLKPPAAQPFYNWGVVLVELGRLPEAATAYERAIALKPDYAAAHHALALVRQQQQAFDAALTSLDRAVTLAPAHPAYRIERARVQIRRGRWAEALTDLDAVPGTAEALNLRGIALKHLHRLDAALDAYDQALALQPDHAEALGNRGNLRLLVRRLGGAADDLNRAHALQPDADWLAGLRLYAAMHLYRWDGFDAKLAALRQAVAEGRRAVQPLALQCLLDDPFAHQQAARVWARHSFPPRADAVPSPARGARIRLAYLSRDFKSHPVAYLMAEVFELHDRAQFEVIALNYGPALPDDPMQQRLRAAFDRFLDVEALSDAEVAAQARSLDADIVVDLTGLTDGARGGILAARAAPVQMQYLGTLGTAGSPLVDYLLADATLVTADTRTAYDERIITLPSYQPNDRRRPRPARADRATLGLPEEAVVYACFNNPCKLNPSIFATWADILHAVPGSLLWVLDEDDEARLNLRAHAVAAGLDPARIAFARRTGREAYLAQLAAADLFLDTLPYNAGTTASDALWMGLPVLTQAGRSFPARVAASLLRAVGLPELVTTTTADYVAAAVRLGAQPGALQAIRGQLAAREASALFDTPGFTRHLEAAFREAHRRRVAGQAPQDFAVSAG</sequence>
<gene>
    <name evidence="10" type="ORF">LXT13_10435</name>
</gene>
<dbReference type="InterPro" id="IPR011990">
    <property type="entry name" value="TPR-like_helical_dom_sf"/>
</dbReference>
<evidence type="ECO:0000256" key="2">
    <source>
        <dbReference type="ARBA" id="ARBA00005386"/>
    </source>
</evidence>
<keyword evidence="4" id="KW-0328">Glycosyltransferase</keyword>
<dbReference type="PROSITE" id="PS50005">
    <property type="entry name" value="TPR"/>
    <property type="match status" value="3"/>
</dbReference>
<evidence type="ECO:0000256" key="8">
    <source>
        <dbReference type="PROSITE-ProRule" id="PRU00339"/>
    </source>
</evidence>
<dbReference type="Pfam" id="PF14559">
    <property type="entry name" value="TPR_19"/>
    <property type="match status" value="1"/>
</dbReference>
<dbReference type="RefSeq" id="WP_233371851.1">
    <property type="nucleotide sequence ID" value="NZ_JAJTWU010000003.1"/>
</dbReference>
<dbReference type="Pfam" id="PF13844">
    <property type="entry name" value="Glyco_transf_41"/>
    <property type="match status" value="2"/>
</dbReference>